<accession>A0A8D0TX15</accession>
<feature type="compositionally biased region" description="Polar residues" evidence="1">
    <location>
        <begin position="142"/>
        <end position="162"/>
    </location>
</feature>
<feature type="region of interest" description="Disordered" evidence="1">
    <location>
        <begin position="141"/>
        <end position="162"/>
    </location>
</feature>
<name>A0A8D0TX15_PIG</name>
<organism evidence="2 3">
    <name type="scientific">Sus scrofa</name>
    <name type="common">Pig</name>
    <dbReference type="NCBI Taxonomy" id="9823"/>
    <lineage>
        <taxon>Eukaryota</taxon>
        <taxon>Metazoa</taxon>
        <taxon>Chordata</taxon>
        <taxon>Craniata</taxon>
        <taxon>Vertebrata</taxon>
        <taxon>Euteleostomi</taxon>
        <taxon>Mammalia</taxon>
        <taxon>Eutheria</taxon>
        <taxon>Laurasiatheria</taxon>
        <taxon>Artiodactyla</taxon>
        <taxon>Suina</taxon>
        <taxon>Suidae</taxon>
        <taxon>Sus</taxon>
    </lineage>
</organism>
<evidence type="ECO:0000313" key="2">
    <source>
        <dbReference type="Ensembl" id="ENSSSCP00015008212.1"/>
    </source>
</evidence>
<dbReference type="Proteomes" id="UP000694726">
    <property type="component" value="Unplaced"/>
</dbReference>
<dbReference type="Ensembl" id="ENSSSCT00015020898.1">
    <property type="protein sequence ID" value="ENSSSCP00015008212.1"/>
    <property type="gene ID" value="ENSSSCG00015015702.1"/>
</dbReference>
<proteinExistence type="predicted"/>
<sequence length="265" mass="27573">MGDPPSGLVSGLQVMLHVSCQSGFPRGEAGEGSRLPDLLGLLVGARAFALKKFCPSSVGVCDPRGPVLGQLRGPSGTESVTLSGTAPGWEPPDDPDTGSECSHPEVSPSPRFVAAKTQTNQSGKKAPASVVRCATLLHRTPPATQTQTFRTPNSGSPASKATAGTSGLCYSHTSSTPALLPTCHSCARGHCSLARTRVEPPWLSGTHLGPGFASDGLCDHGKPPNLSESRFSYPQSEGCTRGFCKPIFFFFKQETVFSPSHGLGV</sequence>
<evidence type="ECO:0000256" key="1">
    <source>
        <dbReference type="SAM" id="MobiDB-lite"/>
    </source>
</evidence>
<feature type="region of interest" description="Disordered" evidence="1">
    <location>
        <begin position="69"/>
        <end position="109"/>
    </location>
</feature>
<protein>
    <submittedName>
        <fullName evidence="2">Uncharacterized protein</fullName>
    </submittedName>
</protein>
<dbReference type="AlphaFoldDB" id="A0A8D0TX15"/>
<evidence type="ECO:0000313" key="3">
    <source>
        <dbReference type="Proteomes" id="UP000694726"/>
    </source>
</evidence>
<reference evidence="2" key="1">
    <citation type="submission" date="2025-08" db="UniProtKB">
        <authorList>
            <consortium name="Ensembl"/>
        </authorList>
    </citation>
    <scope>IDENTIFICATION</scope>
</reference>